<keyword evidence="4" id="KW-0862">Zinc</keyword>
<keyword evidence="7" id="KW-0539">Nucleus</keyword>
<dbReference type="PaxDb" id="4097-A0A1S4BDV0"/>
<evidence type="ECO:0000256" key="4">
    <source>
        <dbReference type="ARBA" id="ARBA00022833"/>
    </source>
</evidence>
<dbReference type="InterPro" id="IPR006511">
    <property type="entry name" value="SHI_C"/>
</dbReference>
<gene>
    <name evidence="9" type="primary">LOC107807266</name>
</gene>
<dbReference type="STRING" id="4097.A0A1S4BDV0"/>
<organism evidence="8 9">
    <name type="scientific">Nicotiana tabacum</name>
    <name type="common">Common tobacco</name>
    <dbReference type="NCBI Taxonomy" id="4097"/>
    <lineage>
        <taxon>Eukaryota</taxon>
        <taxon>Viridiplantae</taxon>
        <taxon>Streptophyta</taxon>
        <taxon>Embryophyta</taxon>
        <taxon>Tracheophyta</taxon>
        <taxon>Spermatophyta</taxon>
        <taxon>Magnoliopsida</taxon>
        <taxon>eudicotyledons</taxon>
        <taxon>Gunneridae</taxon>
        <taxon>Pentapetalae</taxon>
        <taxon>asterids</taxon>
        <taxon>lamiids</taxon>
        <taxon>Solanales</taxon>
        <taxon>Solanaceae</taxon>
        <taxon>Nicotianoideae</taxon>
        <taxon>Nicotianeae</taxon>
        <taxon>Nicotiana</taxon>
    </lineage>
</organism>
<dbReference type="OMA" id="HRDNNSP"/>
<dbReference type="GeneID" id="107807266"/>
<dbReference type="Pfam" id="PF05142">
    <property type="entry name" value="DUF702"/>
    <property type="match status" value="1"/>
</dbReference>
<evidence type="ECO:0000313" key="9">
    <source>
        <dbReference type="RefSeq" id="XP_016487105.1"/>
    </source>
</evidence>
<comment type="similarity">
    <text evidence="2">Belongs to the SHI protein family.</text>
</comment>
<dbReference type="KEGG" id="nta:107807266"/>
<keyword evidence="8" id="KW-1185">Reference proteome</keyword>
<dbReference type="InterPro" id="IPR007818">
    <property type="entry name" value="SHI"/>
</dbReference>
<reference evidence="8" key="1">
    <citation type="journal article" date="2014" name="Nat. Commun.">
        <title>The tobacco genome sequence and its comparison with those of tomato and potato.</title>
        <authorList>
            <person name="Sierro N."/>
            <person name="Battey J.N."/>
            <person name="Ouadi S."/>
            <person name="Bakaher N."/>
            <person name="Bovet L."/>
            <person name="Willig A."/>
            <person name="Goepfert S."/>
            <person name="Peitsch M.C."/>
            <person name="Ivanov N.V."/>
        </authorList>
    </citation>
    <scope>NUCLEOTIDE SEQUENCE [LARGE SCALE GENOMIC DNA]</scope>
</reference>
<dbReference type="GO" id="GO:0046872">
    <property type="term" value="F:metal ion binding"/>
    <property type="evidence" value="ECO:0007669"/>
    <property type="project" value="UniProtKB-KW"/>
</dbReference>
<keyword evidence="6" id="KW-0010">Activator</keyword>
<reference evidence="9" key="2">
    <citation type="submission" date="2025-08" db="UniProtKB">
        <authorList>
            <consortium name="RefSeq"/>
        </authorList>
    </citation>
    <scope>IDENTIFICATION</scope>
</reference>
<dbReference type="PANTHER" id="PTHR31604:SF42">
    <property type="entry name" value="PROTEIN SHI RELATED SEQUENCE 1-LIKE"/>
    <property type="match status" value="1"/>
</dbReference>
<proteinExistence type="inferred from homology"/>
<sequence length="334" mass="36442">MAGFFSLGGGRETSQEQHHQETTNHHNPESNWFFYRNHDQELPAYKGFELWQQQQQQDEQQNYQIRNPIINPLQDLYPTSAIGLGVGPTATDHGASRSAAFIMMRSSGAGISCQDCGNQAKKDCQHMRCRTCCKSRGLQCQTHVRSTWVPAAKRREKQQQIASLQQQQHRDNNSPKRLKDDPSGSSLVCTGLPSNTTGLEVGNFPSKVNSTAVFHRVRMSSIEENEDQIAYQTAVNIGGHIFKGILYDQGLESQYNMNATTGDSSSGGEPVVPHQHKLIGTVTSAATSNAAAGGGAAVAAGEGSHFLEHSIYSAPLINTFMAAGTHFFPPPARS</sequence>
<dbReference type="NCBIfam" id="TIGR01624">
    <property type="entry name" value="LRP1_Cterm"/>
    <property type="match status" value="1"/>
</dbReference>
<dbReference type="PANTHER" id="PTHR31604">
    <property type="entry name" value="PROTEIN LATERAL ROOT PRIMORDIUM 1"/>
    <property type="match status" value="1"/>
</dbReference>
<evidence type="ECO:0000256" key="1">
    <source>
        <dbReference type="ARBA" id="ARBA00004123"/>
    </source>
</evidence>
<evidence type="ECO:0000313" key="8">
    <source>
        <dbReference type="Proteomes" id="UP000790787"/>
    </source>
</evidence>
<dbReference type="RefSeq" id="XP_016487105.1">
    <property type="nucleotide sequence ID" value="XM_016631619.1"/>
</dbReference>
<keyword evidence="5" id="KW-0238">DNA-binding</keyword>
<comment type="subcellular location">
    <subcellularLocation>
        <location evidence="1">Nucleus</location>
    </subcellularLocation>
</comment>
<dbReference type="Proteomes" id="UP000790787">
    <property type="component" value="Chromosome 14"/>
</dbReference>
<evidence type="ECO:0000256" key="3">
    <source>
        <dbReference type="ARBA" id="ARBA00022723"/>
    </source>
</evidence>
<protein>
    <submittedName>
        <fullName evidence="9">Protein SHI RELATED SEQUENCE 1-like</fullName>
    </submittedName>
</protein>
<keyword evidence="3" id="KW-0479">Metal-binding</keyword>
<name>A0A1S4BDV0_TOBAC</name>
<dbReference type="GO" id="GO:0003700">
    <property type="term" value="F:DNA-binding transcription factor activity"/>
    <property type="evidence" value="ECO:0007669"/>
    <property type="project" value="InterPro"/>
</dbReference>
<evidence type="ECO:0000256" key="2">
    <source>
        <dbReference type="ARBA" id="ARBA00006911"/>
    </source>
</evidence>
<dbReference type="InterPro" id="IPR006510">
    <property type="entry name" value="Znf_LRP1"/>
</dbReference>
<dbReference type="GO" id="GO:0045893">
    <property type="term" value="P:positive regulation of DNA-templated transcription"/>
    <property type="evidence" value="ECO:0000318"/>
    <property type="project" value="GO_Central"/>
</dbReference>
<dbReference type="GO" id="GO:0003677">
    <property type="term" value="F:DNA binding"/>
    <property type="evidence" value="ECO:0000318"/>
    <property type="project" value="GO_Central"/>
</dbReference>
<dbReference type="OrthoDB" id="692274at2759"/>
<evidence type="ECO:0000256" key="5">
    <source>
        <dbReference type="ARBA" id="ARBA00023125"/>
    </source>
</evidence>
<dbReference type="GO" id="GO:0005634">
    <property type="term" value="C:nucleus"/>
    <property type="evidence" value="ECO:0000318"/>
    <property type="project" value="GO_Central"/>
</dbReference>
<accession>A0A1S4BDV0</accession>
<evidence type="ECO:0000256" key="7">
    <source>
        <dbReference type="ARBA" id="ARBA00023242"/>
    </source>
</evidence>
<evidence type="ECO:0000256" key="6">
    <source>
        <dbReference type="ARBA" id="ARBA00023159"/>
    </source>
</evidence>
<dbReference type="NCBIfam" id="TIGR01623">
    <property type="entry name" value="put_zinc_LRP1"/>
    <property type="match status" value="1"/>
</dbReference>
<dbReference type="AlphaFoldDB" id="A0A1S4BDV0"/>